<protein>
    <submittedName>
        <fullName evidence="3">SDR family NAD(P)-dependent oxidoreductase</fullName>
    </submittedName>
</protein>
<name>A0A506UC36_9HYPH</name>
<dbReference type="InterPro" id="IPR020904">
    <property type="entry name" value="Sc_DH/Rdtase_CS"/>
</dbReference>
<evidence type="ECO:0000256" key="2">
    <source>
        <dbReference type="RuleBase" id="RU000363"/>
    </source>
</evidence>
<dbReference type="GO" id="GO:0016491">
    <property type="term" value="F:oxidoreductase activity"/>
    <property type="evidence" value="ECO:0007669"/>
    <property type="project" value="UniProtKB-KW"/>
</dbReference>
<dbReference type="PANTHER" id="PTHR43658">
    <property type="entry name" value="SHORT-CHAIN DEHYDROGENASE/REDUCTASE"/>
    <property type="match status" value="1"/>
</dbReference>
<dbReference type="PANTHER" id="PTHR43658:SF8">
    <property type="entry name" value="17-BETA-HYDROXYSTEROID DEHYDROGENASE 14-RELATED"/>
    <property type="match status" value="1"/>
</dbReference>
<evidence type="ECO:0000313" key="3">
    <source>
        <dbReference type="EMBL" id="TPW30219.1"/>
    </source>
</evidence>
<dbReference type="InterPro" id="IPR002347">
    <property type="entry name" value="SDR_fam"/>
</dbReference>
<dbReference type="InterPro" id="IPR036291">
    <property type="entry name" value="NAD(P)-bd_dom_sf"/>
</dbReference>
<dbReference type="PROSITE" id="PS00061">
    <property type="entry name" value="ADH_SHORT"/>
    <property type="match status" value="1"/>
</dbReference>
<reference evidence="3 4" key="1">
    <citation type="submission" date="2019-06" db="EMBL/GenBank/DDBJ databases">
        <authorList>
            <person name="Li M."/>
        </authorList>
    </citation>
    <scope>NUCLEOTIDE SEQUENCE [LARGE SCALE GENOMIC DNA]</scope>
    <source>
        <strain evidence="3 4">BGMRC6574</strain>
    </source>
</reference>
<dbReference type="AlphaFoldDB" id="A0A506UC36"/>
<dbReference type="OrthoDB" id="9795647at2"/>
<sequence>MDLADTPCLVTGGASGLGAATVRALVERGAKVAALDIDAERLATIAQETGCFAVTCDICEERNVLAALDSVEKLQGVPRLLVQCAGVATGARIVSREGETDLASFRRTIEINLIGTYTVMSHVAARMSALAPLDEGEQGVIVNTASVAAEDGQVGQCAYAASKGAIASLALPAARELGRFGIRVATIAPGLFATPMMETLPEDVQERLATLPPFPKRLGRAGEFAALALHIAENRMINGAMIRLDAGVRLEPR</sequence>
<accession>A0A506UC36</accession>
<comment type="similarity">
    <text evidence="2">Belongs to the short-chain dehydrogenases/reductases (SDR) family.</text>
</comment>
<gene>
    <name evidence="3" type="ORF">FJU11_05690</name>
</gene>
<organism evidence="3 4">
    <name type="scientific">Pararhizobium mangrovi</name>
    <dbReference type="NCBI Taxonomy" id="2590452"/>
    <lineage>
        <taxon>Bacteria</taxon>
        <taxon>Pseudomonadati</taxon>
        <taxon>Pseudomonadota</taxon>
        <taxon>Alphaproteobacteria</taxon>
        <taxon>Hyphomicrobiales</taxon>
        <taxon>Rhizobiaceae</taxon>
        <taxon>Rhizobium/Agrobacterium group</taxon>
        <taxon>Pararhizobium</taxon>
    </lineage>
</organism>
<keyword evidence="4" id="KW-1185">Reference proteome</keyword>
<evidence type="ECO:0000256" key="1">
    <source>
        <dbReference type="ARBA" id="ARBA00023002"/>
    </source>
</evidence>
<dbReference type="Pfam" id="PF00106">
    <property type="entry name" value="adh_short"/>
    <property type="match status" value="1"/>
</dbReference>
<dbReference type="Proteomes" id="UP000320314">
    <property type="component" value="Unassembled WGS sequence"/>
</dbReference>
<dbReference type="PRINTS" id="PR00081">
    <property type="entry name" value="GDHRDH"/>
</dbReference>
<dbReference type="EMBL" id="VHLH01000007">
    <property type="protein sequence ID" value="TPW30219.1"/>
    <property type="molecule type" value="Genomic_DNA"/>
</dbReference>
<evidence type="ECO:0000313" key="4">
    <source>
        <dbReference type="Proteomes" id="UP000320314"/>
    </source>
</evidence>
<dbReference type="Gene3D" id="3.40.50.720">
    <property type="entry name" value="NAD(P)-binding Rossmann-like Domain"/>
    <property type="match status" value="1"/>
</dbReference>
<dbReference type="SUPFAM" id="SSF51735">
    <property type="entry name" value="NAD(P)-binding Rossmann-fold domains"/>
    <property type="match status" value="1"/>
</dbReference>
<comment type="caution">
    <text evidence="3">The sequence shown here is derived from an EMBL/GenBank/DDBJ whole genome shotgun (WGS) entry which is preliminary data.</text>
</comment>
<dbReference type="PRINTS" id="PR00080">
    <property type="entry name" value="SDRFAMILY"/>
</dbReference>
<keyword evidence="1" id="KW-0560">Oxidoreductase</keyword>
<dbReference type="RefSeq" id="WP_141166070.1">
    <property type="nucleotide sequence ID" value="NZ_VHLH01000007.1"/>
</dbReference>
<proteinExistence type="inferred from homology"/>